<comment type="caution">
    <text evidence="1">The sequence shown here is derived from an EMBL/GenBank/DDBJ whole genome shotgun (WGS) entry which is preliminary data.</text>
</comment>
<sequence>MEEECTICLESLDSKFGIIATCRHYYHDKCITTWSNNSNSCPTCRKLFYKIDISDTREGRLVLDTLTIKDKLLPNDAINDIPREFVIPASSLTAIEPVETIETQGLCNICSSSDYRSTRNLINCSNCNCKFHQRCLGITNGMESWNCPICDYFQELLLPLNVRRRQIINSRRARTPKPRTGVELTGNTGEMVLEDEEPIRRPKETRGLIIHNENNELDDEFLYNGPSTSSNVMNGGILRRRENKQLQQLSSEEIKSWEMFEKARNNDETSNTEQSVDNNNRRKRKKRQEPIIPAEVTHTSGSSRISNLMNQIKHSEQPTFTNGQPLDSDNFTFPGSSSSRQSPGHSPGQSPALSPGHSPQSISPRSLSPQSPRSPIHSPPSTSPSINPAGSGSELTLDQKSIIQVLIRNMLRPLYKEKVIKSQEDYISINKAASRKIYAKIIRLSQTFKLSEILMVDNKNLNSMIKEYIINELNEYKALNQ</sequence>
<evidence type="ECO:0000313" key="1">
    <source>
        <dbReference type="EMBL" id="CAH6718703.1"/>
    </source>
</evidence>
<dbReference type="Proteomes" id="UP001152531">
    <property type="component" value="Unassembled WGS sequence"/>
</dbReference>
<dbReference type="EMBL" id="CALSDN010000001">
    <property type="protein sequence ID" value="CAH6718703.1"/>
    <property type="molecule type" value="Genomic_DNA"/>
</dbReference>
<protein>
    <submittedName>
        <fullName evidence="1">Uncharacterized protein</fullName>
    </submittedName>
</protein>
<keyword evidence="2" id="KW-1185">Reference proteome</keyword>
<gene>
    <name evidence="1" type="ORF">CLIB1444_01S12662</name>
</gene>
<name>A0ACA9Y1D4_9ASCO</name>
<accession>A0ACA9Y1D4</accession>
<reference evidence="1" key="1">
    <citation type="submission" date="2022-06" db="EMBL/GenBank/DDBJ databases">
        <authorList>
            <person name="Legras J.-L."/>
            <person name="Devillers H."/>
            <person name="Grondin C."/>
        </authorList>
    </citation>
    <scope>NUCLEOTIDE SEQUENCE</scope>
    <source>
        <strain evidence="1">CLIB 1444</strain>
    </source>
</reference>
<organism evidence="1 2">
    <name type="scientific">[Candida] jaroonii</name>
    <dbReference type="NCBI Taxonomy" id="467808"/>
    <lineage>
        <taxon>Eukaryota</taxon>
        <taxon>Fungi</taxon>
        <taxon>Dikarya</taxon>
        <taxon>Ascomycota</taxon>
        <taxon>Saccharomycotina</taxon>
        <taxon>Pichiomycetes</taxon>
        <taxon>Debaryomycetaceae</taxon>
        <taxon>Yamadazyma</taxon>
    </lineage>
</organism>
<proteinExistence type="predicted"/>
<evidence type="ECO:0000313" key="2">
    <source>
        <dbReference type="Proteomes" id="UP001152531"/>
    </source>
</evidence>